<feature type="transmembrane region" description="Helical" evidence="7">
    <location>
        <begin position="155"/>
        <end position="178"/>
    </location>
</feature>
<evidence type="ECO:0000256" key="5">
    <source>
        <dbReference type="ARBA" id="ARBA00038359"/>
    </source>
</evidence>
<keyword evidence="2 7" id="KW-0812">Transmembrane</keyword>
<dbReference type="Proteomes" id="UP000254866">
    <property type="component" value="Unassembled WGS sequence"/>
</dbReference>
<feature type="transmembrane region" description="Helical" evidence="7">
    <location>
        <begin position="117"/>
        <end position="143"/>
    </location>
</feature>
<sequence length="316" mass="35439">MVEQTEVWHGRFVSHTGSGILEGRKATSLMDPHLGTYMKYVYICGEFYFPIVLATNISILMFYRRIFSVGVTFNRLSLALIALQILWFIPGFFGETFMCTPTDTLWNNPLEIPEKCIYYSTYFVVIMGFELLIDLMILALPVVEIMKLKLSWEKKLMLSFVFLLGGFVIATGIVRIIVCYEPGQQSVDLAVDMIWLDIHTGTAIICACLPSFRHLYTKSASIVSSSLRKYYGSATGSGSGFSSKGTASNSHGGRLELVPPHISSTSRDYKNFTQFSGDEVHLVGIKATSLKERDQVSDHERHPSNGIRVQRTVDIV</sequence>
<evidence type="ECO:0000256" key="3">
    <source>
        <dbReference type="ARBA" id="ARBA00022989"/>
    </source>
</evidence>
<evidence type="ECO:0000313" key="10">
    <source>
        <dbReference type="Proteomes" id="UP000254866"/>
    </source>
</evidence>
<gene>
    <name evidence="9" type="ORF">BP5553_07130</name>
</gene>
<dbReference type="AlphaFoldDB" id="A0A370TIL0"/>
<reference evidence="9 10" key="1">
    <citation type="journal article" date="2018" name="IMA Fungus">
        <title>IMA Genome-F 9: Draft genome sequence of Annulohypoxylon stygium, Aspergillus mulundensis, Berkeleyomyces basicola (syn. Thielaviopsis basicola), Ceratocystis smalleyi, two Cercospora beticola strains, Coleophoma cylindrospora, Fusarium fracticaudum, Phialophora cf. hyalina, and Morchella septimelata.</title>
        <authorList>
            <person name="Wingfield B.D."/>
            <person name="Bills G.F."/>
            <person name="Dong Y."/>
            <person name="Huang W."/>
            <person name="Nel W.J."/>
            <person name="Swalarsk-Parry B.S."/>
            <person name="Vaghefi N."/>
            <person name="Wilken P.M."/>
            <person name="An Z."/>
            <person name="de Beer Z.W."/>
            <person name="De Vos L."/>
            <person name="Chen L."/>
            <person name="Duong T.A."/>
            <person name="Gao Y."/>
            <person name="Hammerbacher A."/>
            <person name="Kikkert J.R."/>
            <person name="Li Y."/>
            <person name="Li H."/>
            <person name="Li K."/>
            <person name="Li Q."/>
            <person name="Liu X."/>
            <person name="Ma X."/>
            <person name="Naidoo K."/>
            <person name="Pethybridge S.J."/>
            <person name="Sun J."/>
            <person name="Steenkamp E.T."/>
            <person name="van der Nest M.A."/>
            <person name="van Wyk S."/>
            <person name="Wingfield M.J."/>
            <person name="Xiong C."/>
            <person name="Yue Q."/>
            <person name="Zhang X."/>
        </authorList>
    </citation>
    <scope>NUCLEOTIDE SEQUENCE [LARGE SCALE GENOMIC DNA]</scope>
    <source>
        <strain evidence="9 10">BP 5553</strain>
    </source>
</reference>
<dbReference type="GeneID" id="43599979"/>
<comment type="caution">
    <text evidence="9">The sequence shown here is derived from an EMBL/GenBank/DDBJ whole genome shotgun (WGS) entry which is preliminary data.</text>
</comment>
<dbReference type="RefSeq" id="XP_031868022.1">
    <property type="nucleotide sequence ID" value="XM_032015753.1"/>
</dbReference>
<dbReference type="Pfam" id="PF20684">
    <property type="entry name" value="Fung_rhodopsin"/>
    <property type="match status" value="1"/>
</dbReference>
<keyword evidence="10" id="KW-1185">Reference proteome</keyword>
<feature type="transmembrane region" description="Helical" evidence="7">
    <location>
        <begin position="40"/>
        <end position="63"/>
    </location>
</feature>
<feature type="region of interest" description="Disordered" evidence="6">
    <location>
        <begin position="291"/>
        <end position="316"/>
    </location>
</feature>
<feature type="domain" description="Rhodopsin" evidence="8">
    <location>
        <begin position="23"/>
        <end position="217"/>
    </location>
</feature>
<dbReference type="OrthoDB" id="3552201at2759"/>
<organism evidence="9 10">
    <name type="scientific">Venustampulla echinocandica</name>
    <dbReference type="NCBI Taxonomy" id="2656787"/>
    <lineage>
        <taxon>Eukaryota</taxon>
        <taxon>Fungi</taxon>
        <taxon>Dikarya</taxon>
        <taxon>Ascomycota</taxon>
        <taxon>Pezizomycotina</taxon>
        <taxon>Leotiomycetes</taxon>
        <taxon>Helotiales</taxon>
        <taxon>Pleuroascaceae</taxon>
        <taxon>Venustampulla</taxon>
    </lineage>
</organism>
<feature type="compositionally biased region" description="Basic and acidic residues" evidence="6">
    <location>
        <begin position="291"/>
        <end position="303"/>
    </location>
</feature>
<dbReference type="GO" id="GO:0016020">
    <property type="term" value="C:membrane"/>
    <property type="evidence" value="ECO:0007669"/>
    <property type="project" value="UniProtKB-SubCell"/>
</dbReference>
<keyword evidence="4 7" id="KW-0472">Membrane</keyword>
<evidence type="ECO:0000256" key="7">
    <source>
        <dbReference type="SAM" id="Phobius"/>
    </source>
</evidence>
<dbReference type="PANTHER" id="PTHR33048">
    <property type="entry name" value="PTH11-LIKE INTEGRAL MEMBRANE PROTEIN (AFU_ORTHOLOGUE AFUA_5G11245)"/>
    <property type="match status" value="1"/>
</dbReference>
<feature type="transmembrane region" description="Helical" evidence="7">
    <location>
        <begin position="198"/>
        <end position="216"/>
    </location>
</feature>
<dbReference type="InterPro" id="IPR052337">
    <property type="entry name" value="SAT4-like"/>
</dbReference>
<evidence type="ECO:0000259" key="8">
    <source>
        <dbReference type="Pfam" id="PF20684"/>
    </source>
</evidence>
<protein>
    <recommendedName>
        <fullName evidence="8">Rhodopsin domain-containing protein</fullName>
    </recommendedName>
</protein>
<evidence type="ECO:0000256" key="6">
    <source>
        <dbReference type="SAM" id="MobiDB-lite"/>
    </source>
</evidence>
<comment type="similarity">
    <text evidence="5">Belongs to the SAT4 family.</text>
</comment>
<dbReference type="InterPro" id="IPR049326">
    <property type="entry name" value="Rhodopsin_dom_fungi"/>
</dbReference>
<dbReference type="PANTHER" id="PTHR33048:SF168">
    <property type="match status" value="1"/>
</dbReference>
<evidence type="ECO:0000256" key="4">
    <source>
        <dbReference type="ARBA" id="ARBA00023136"/>
    </source>
</evidence>
<comment type="subcellular location">
    <subcellularLocation>
        <location evidence="1">Membrane</location>
        <topology evidence="1">Multi-pass membrane protein</topology>
    </subcellularLocation>
</comment>
<evidence type="ECO:0000256" key="1">
    <source>
        <dbReference type="ARBA" id="ARBA00004141"/>
    </source>
</evidence>
<evidence type="ECO:0000256" key="2">
    <source>
        <dbReference type="ARBA" id="ARBA00022692"/>
    </source>
</evidence>
<name>A0A370TIL0_9HELO</name>
<feature type="transmembrane region" description="Helical" evidence="7">
    <location>
        <begin position="75"/>
        <end position="97"/>
    </location>
</feature>
<dbReference type="EMBL" id="NPIC01000006">
    <property type="protein sequence ID" value="RDL35199.1"/>
    <property type="molecule type" value="Genomic_DNA"/>
</dbReference>
<keyword evidence="3 7" id="KW-1133">Transmembrane helix</keyword>
<accession>A0A370TIL0</accession>
<proteinExistence type="inferred from homology"/>
<evidence type="ECO:0000313" key="9">
    <source>
        <dbReference type="EMBL" id="RDL35199.1"/>
    </source>
</evidence>